<dbReference type="EMBL" id="BTGB01000002">
    <property type="protein sequence ID" value="GMM45416.1"/>
    <property type="molecule type" value="Genomic_DNA"/>
</dbReference>
<dbReference type="GO" id="GO:0005739">
    <property type="term" value="C:mitochondrion"/>
    <property type="evidence" value="ECO:0007669"/>
    <property type="project" value="TreeGrafter"/>
</dbReference>
<comment type="subcellular location">
    <subcellularLocation>
        <location evidence="1">Membrane</location>
        <topology evidence="1">Multi-pass membrane protein</topology>
    </subcellularLocation>
</comment>
<feature type="transmembrane region" description="Helical" evidence="6">
    <location>
        <begin position="288"/>
        <end position="306"/>
    </location>
</feature>
<evidence type="ECO:0000256" key="5">
    <source>
        <dbReference type="ARBA" id="ARBA00023136"/>
    </source>
</evidence>
<evidence type="ECO:0000313" key="8">
    <source>
        <dbReference type="Proteomes" id="UP001378960"/>
    </source>
</evidence>
<evidence type="ECO:0000313" key="7">
    <source>
        <dbReference type="EMBL" id="GMM45416.1"/>
    </source>
</evidence>
<evidence type="ECO:0000256" key="4">
    <source>
        <dbReference type="ARBA" id="ARBA00022989"/>
    </source>
</evidence>
<sequence length="344" mass="39625">MPVTLKGVDNLVSQTIDRINEFGEDIGANDRYEEAIHAVHTVTGMDNPIIRKWKSFSKFMGEISHSFRIFNIPIVNYGILSIFGYLLIKLSFKYHQLYTRSSILATIFTNVVLYGISDTCAQSITMFNENKRNGLQRLSNNRINHIAQINLRGGNGFTDNDSRSSFDNSDIFIDYGDDDEGETVNGSNDVIIDFENLDDIENGFNHVTFFNFRRFFGFITWGFIMAFIQVVWYMFLNSMFTDMPAIVSVLERDLTDQLIFSPISLSCFFAYTTIIIEGKSKEEYKDKMYKLYITTLAISFSVWFPVQFINFSVMPKKFQVPFSSSIGVMWNCFLSYRNAKASLE</sequence>
<dbReference type="PANTHER" id="PTHR11266:SF50">
    <property type="entry name" value="VACUOLAR MEMBRANE PROTEIN YOR292C"/>
    <property type="match status" value="1"/>
</dbReference>
<evidence type="ECO:0008006" key="9">
    <source>
        <dbReference type="Google" id="ProtNLM"/>
    </source>
</evidence>
<feature type="transmembrane region" description="Helical" evidence="6">
    <location>
        <begin position="258"/>
        <end position="276"/>
    </location>
</feature>
<keyword evidence="4 6" id="KW-1133">Transmembrane helix</keyword>
<dbReference type="InterPro" id="IPR007248">
    <property type="entry name" value="Mpv17_PMP22"/>
</dbReference>
<evidence type="ECO:0000256" key="3">
    <source>
        <dbReference type="ARBA" id="ARBA00022692"/>
    </source>
</evidence>
<evidence type="ECO:0000256" key="2">
    <source>
        <dbReference type="ARBA" id="ARBA00006824"/>
    </source>
</evidence>
<comment type="caution">
    <text evidence="7">The sequence shown here is derived from an EMBL/GenBank/DDBJ whole genome shotgun (WGS) entry which is preliminary data.</text>
</comment>
<dbReference type="AlphaFoldDB" id="A0AAV5R474"/>
<accession>A0AAV5R474</accession>
<feature type="transmembrane region" description="Helical" evidence="6">
    <location>
        <begin position="69"/>
        <end position="88"/>
    </location>
</feature>
<comment type="similarity">
    <text evidence="2 6">Belongs to the peroxisomal membrane protein PXMP2/4 family.</text>
</comment>
<proteinExistence type="inferred from homology"/>
<evidence type="ECO:0000256" key="1">
    <source>
        <dbReference type="ARBA" id="ARBA00004141"/>
    </source>
</evidence>
<protein>
    <recommendedName>
        <fullName evidence="9">Protein sym1</fullName>
    </recommendedName>
</protein>
<dbReference type="Proteomes" id="UP001378960">
    <property type="component" value="Unassembled WGS sequence"/>
</dbReference>
<keyword evidence="8" id="KW-1185">Reference proteome</keyword>
<name>A0AAV5R474_PICKL</name>
<evidence type="ECO:0000256" key="6">
    <source>
        <dbReference type="RuleBase" id="RU363053"/>
    </source>
</evidence>
<reference evidence="7 8" key="1">
    <citation type="journal article" date="2023" name="Elife">
        <title>Identification of key yeast species and microbe-microbe interactions impacting larval growth of Drosophila in the wild.</title>
        <authorList>
            <person name="Mure A."/>
            <person name="Sugiura Y."/>
            <person name="Maeda R."/>
            <person name="Honda K."/>
            <person name="Sakurai N."/>
            <person name="Takahashi Y."/>
            <person name="Watada M."/>
            <person name="Katoh T."/>
            <person name="Gotoh A."/>
            <person name="Gotoh Y."/>
            <person name="Taniguchi I."/>
            <person name="Nakamura K."/>
            <person name="Hayashi T."/>
            <person name="Katayama T."/>
            <person name="Uemura T."/>
            <person name="Hattori Y."/>
        </authorList>
    </citation>
    <scope>NUCLEOTIDE SEQUENCE [LARGE SCALE GENOMIC DNA]</scope>
    <source>
        <strain evidence="7 8">PK-24</strain>
    </source>
</reference>
<keyword evidence="5 6" id="KW-0472">Membrane</keyword>
<dbReference type="PANTHER" id="PTHR11266">
    <property type="entry name" value="PEROXISOMAL MEMBRANE PROTEIN 2, PXMP2 MPV17"/>
    <property type="match status" value="1"/>
</dbReference>
<organism evidence="7 8">
    <name type="scientific">Pichia kluyveri</name>
    <name type="common">Yeast</name>
    <dbReference type="NCBI Taxonomy" id="36015"/>
    <lineage>
        <taxon>Eukaryota</taxon>
        <taxon>Fungi</taxon>
        <taxon>Dikarya</taxon>
        <taxon>Ascomycota</taxon>
        <taxon>Saccharomycotina</taxon>
        <taxon>Pichiomycetes</taxon>
        <taxon>Pichiales</taxon>
        <taxon>Pichiaceae</taxon>
        <taxon>Pichia</taxon>
    </lineage>
</organism>
<gene>
    <name evidence="7" type="ORF">DAPK24_019910</name>
</gene>
<keyword evidence="3 6" id="KW-0812">Transmembrane</keyword>
<feature type="transmembrane region" description="Helical" evidence="6">
    <location>
        <begin position="215"/>
        <end position="235"/>
    </location>
</feature>
<dbReference type="Pfam" id="PF04117">
    <property type="entry name" value="Mpv17_PMP22"/>
    <property type="match status" value="1"/>
</dbReference>
<dbReference type="GO" id="GO:0016020">
    <property type="term" value="C:membrane"/>
    <property type="evidence" value="ECO:0007669"/>
    <property type="project" value="UniProtKB-SubCell"/>
</dbReference>